<evidence type="ECO:0000313" key="4">
    <source>
        <dbReference type="Proteomes" id="UP000664534"/>
    </source>
</evidence>
<evidence type="ECO:0000256" key="2">
    <source>
        <dbReference type="SAM" id="SignalP"/>
    </source>
</evidence>
<proteinExistence type="predicted"/>
<sequence>MPPLTPLLLLLLLTTLLPLTTSTPTNTNTSTPSPAAASTLPPQPASPSSLAAASLPGGTASPPLTLFMYGDLSCTYVNSTYTSLTNALPLSYDAPSPQYPFWAFVMTRNLTQGETLTFYSSSNTSAGACGVPVGNLTEADGGAGWCLPVGGATCYNLTRE</sequence>
<feature type="region of interest" description="Disordered" evidence="1">
    <location>
        <begin position="22"/>
        <end position="54"/>
    </location>
</feature>
<dbReference type="Proteomes" id="UP000664534">
    <property type="component" value="Unassembled WGS sequence"/>
</dbReference>
<evidence type="ECO:0000256" key="1">
    <source>
        <dbReference type="SAM" id="MobiDB-lite"/>
    </source>
</evidence>
<evidence type="ECO:0000313" key="3">
    <source>
        <dbReference type="EMBL" id="CAF9937375.1"/>
    </source>
</evidence>
<keyword evidence="2" id="KW-0732">Signal</keyword>
<keyword evidence="4" id="KW-1185">Reference proteome</keyword>
<reference evidence="3" key="1">
    <citation type="submission" date="2021-03" db="EMBL/GenBank/DDBJ databases">
        <authorList>
            <person name="Tagirdzhanova G."/>
        </authorList>
    </citation>
    <scope>NUCLEOTIDE SEQUENCE</scope>
</reference>
<feature type="chain" id="PRO_5034520075" description="Pherophorin domain-containing protein" evidence="2">
    <location>
        <begin position="23"/>
        <end position="160"/>
    </location>
</feature>
<feature type="signal peptide" evidence="2">
    <location>
        <begin position="1"/>
        <end position="22"/>
    </location>
</feature>
<protein>
    <recommendedName>
        <fullName evidence="5">Pherophorin domain-containing protein</fullName>
    </recommendedName>
</protein>
<organism evidence="3 4">
    <name type="scientific">Imshaugia aleurites</name>
    <dbReference type="NCBI Taxonomy" id="172621"/>
    <lineage>
        <taxon>Eukaryota</taxon>
        <taxon>Fungi</taxon>
        <taxon>Dikarya</taxon>
        <taxon>Ascomycota</taxon>
        <taxon>Pezizomycotina</taxon>
        <taxon>Lecanoromycetes</taxon>
        <taxon>OSLEUM clade</taxon>
        <taxon>Lecanoromycetidae</taxon>
        <taxon>Lecanorales</taxon>
        <taxon>Lecanorineae</taxon>
        <taxon>Parmeliaceae</taxon>
        <taxon>Imshaugia</taxon>
    </lineage>
</organism>
<dbReference type="EMBL" id="CAJPDT010000099">
    <property type="protein sequence ID" value="CAF9937375.1"/>
    <property type="molecule type" value="Genomic_DNA"/>
</dbReference>
<comment type="caution">
    <text evidence="3">The sequence shown here is derived from an EMBL/GenBank/DDBJ whole genome shotgun (WGS) entry which is preliminary data.</text>
</comment>
<gene>
    <name evidence="3" type="ORF">IMSHALPRED_011115</name>
</gene>
<accession>A0A8H3IX58</accession>
<name>A0A8H3IX58_9LECA</name>
<dbReference type="AlphaFoldDB" id="A0A8H3IX58"/>
<evidence type="ECO:0008006" key="5">
    <source>
        <dbReference type="Google" id="ProtNLM"/>
    </source>
</evidence>
<dbReference type="OrthoDB" id="10464635at2759"/>